<feature type="chain" id="PRO_5045453762" evidence="2">
    <location>
        <begin position="31"/>
        <end position="99"/>
    </location>
</feature>
<keyword evidence="1" id="KW-0812">Transmembrane</keyword>
<dbReference type="EMBL" id="JBDODL010000243">
    <property type="protein sequence ID" value="MES1919270.1"/>
    <property type="molecule type" value="Genomic_DNA"/>
</dbReference>
<dbReference type="Proteomes" id="UP001439008">
    <property type="component" value="Unassembled WGS sequence"/>
</dbReference>
<name>A0ABV2AHX3_9EUKA</name>
<evidence type="ECO:0000256" key="2">
    <source>
        <dbReference type="SAM" id="SignalP"/>
    </source>
</evidence>
<reference evidence="3 4" key="1">
    <citation type="journal article" date="2024" name="BMC Biol.">
        <title>Comparative genomics of Ascetosporea gives new insight into the evolutionary basis for animal parasitism in Rhizaria.</title>
        <authorList>
            <person name="Hiltunen Thoren M."/>
            <person name="Onut-Brannstrom I."/>
            <person name="Alfjorden A."/>
            <person name="Peckova H."/>
            <person name="Swords F."/>
            <person name="Hooper C."/>
            <person name="Holzer A.S."/>
            <person name="Bass D."/>
            <person name="Burki F."/>
        </authorList>
    </citation>
    <scope>NUCLEOTIDE SEQUENCE [LARGE SCALE GENOMIC DNA]</scope>
    <source>
        <strain evidence="3">20-A016</strain>
    </source>
</reference>
<evidence type="ECO:0000313" key="4">
    <source>
        <dbReference type="Proteomes" id="UP001439008"/>
    </source>
</evidence>
<feature type="signal peptide" evidence="2">
    <location>
        <begin position="1"/>
        <end position="30"/>
    </location>
</feature>
<feature type="transmembrane region" description="Helical" evidence="1">
    <location>
        <begin position="58"/>
        <end position="82"/>
    </location>
</feature>
<evidence type="ECO:0000313" key="3">
    <source>
        <dbReference type="EMBL" id="MES1919270.1"/>
    </source>
</evidence>
<sequence length="99" mass="11254">MESRNTYADAFLVNAVLLLALSLPVSHLLARVSATQLGDCYVTRFYRDMEASTPFKQFFAANVFYYAVFAASAITAILYFVFPLKQNDKLEKRLEKIKS</sequence>
<comment type="caution">
    <text evidence="3">The sequence shown here is derived from an EMBL/GenBank/DDBJ whole genome shotgun (WGS) entry which is preliminary data.</text>
</comment>
<evidence type="ECO:0000256" key="1">
    <source>
        <dbReference type="SAM" id="Phobius"/>
    </source>
</evidence>
<accession>A0ABV2AHX3</accession>
<keyword evidence="1" id="KW-0472">Membrane</keyword>
<proteinExistence type="predicted"/>
<keyword evidence="4" id="KW-1185">Reference proteome</keyword>
<keyword evidence="1" id="KW-1133">Transmembrane helix</keyword>
<organism evidence="3 4">
    <name type="scientific">Bonamia ostreae</name>
    <dbReference type="NCBI Taxonomy" id="126728"/>
    <lineage>
        <taxon>Eukaryota</taxon>
        <taxon>Sar</taxon>
        <taxon>Rhizaria</taxon>
        <taxon>Endomyxa</taxon>
        <taxon>Ascetosporea</taxon>
        <taxon>Haplosporida</taxon>
        <taxon>Bonamia</taxon>
    </lineage>
</organism>
<keyword evidence="2" id="KW-0732">Signal</keyword>
<protein>
    <submittedName>
        <fullName evidence="3">Uncharacterized protein</fullName>
    </submittedName>
</protein>
<gene>
    <name evidence="3" type="ORF">MHBO_001129</name>
</gene>